<proteinExistence type="predicted"/>
<dbReference type="Proteomes" id="UP001596241">
    <property type="component" value="Unassembled WGS sequence"/>
</dbReference>
<organism evidence="1 2">
    <name type="scientific">Streptomyces ramulosus</name>
    <dbReference type="NCBI Taxonomy" id="47762"/>
    <lineage>
        <taxon>Bacteria</taxon>
        <taxon>Bacillati</taxon>
        <taxon>Actinomycetota</taxon>
        <taxon>Actinomycetes</taxon>
        <taxon>Kitasatosporales</taxon>
        <taxon>Streptomycetaceae</taxon>
        <taxon>Streptomyces</taxon>
    </lineage>
</organism>
<dbReference type="EMBL" id="JBHSPW010000002">
    <property type="protein sequence ID" value="MFC5892146.1"/>
    <property type="molecule type" value="Genomic_DNA"/>
</dbReference>
<dbReference type="RefSeq" id="WP_345087215.1">
    <property type="nucleotide sequence ID" value="NZ_BAAAWG010000013.1"/>
</dbReference>
<evidence type="ECO:0000313" key="1">
    <source>
        <dbReference type="EMBL" id="MFC5892146.1"/>
    </source>
</evidence>
<reference evidence="2" key="1">
    <citation type="journal article" date="2019" name="Int. J. Syst. Evol. Microbiol.">
        <title>The Global Catalogue of Microorganisms (GCM) 10K type strain sequencing project: providing services to taxonomists for standard genome sequencing and annotation.</title>
        <authorList>
            <consortium name="The Broad Institute Genomics Platform"/>
            <consortium name="The Broad Institute Genome Sequencing Center for Infectious Disease"/>
            <person name="Wu L."/>
            <person name="Ma J."/>
        </authorList>
    </citation>
    <scope>NUCLEOTIDE SEQUENCE [LARGE SCALE GENOMIC DNA]</scope>
    <source>
        <strain evidence="2">CGMCC 1.15809</strain>
    </source>
</reference>
<name>A0ABW1FFF7_9ACTN</name>
<accession>A0ABW1FFF7</accession>
<comment type="caution">
    <text evidence="1">The sequence shown here is derived from an EMBL/GenBank/DDBJ whole genome shotgun (WGS) entry which is preliminary data.</text>
</comment>
<gene>
    <name evidence="1" type="ORF">ACFP3M_04875</name>
</gene>
<sequence>MPSQQKFSMPTCAWHWEWVPPAPPGGTDDDPWAAHLVELYTAWTAEGLAAARKLWPKETGELEEDFPLTADAMGRTVAAWLRERAGQLPAWSRLAWGAAFVNDKPHWAPVPVVVEFRRPGADDPNYLLETMGAGGIESDARTPVVEYVTTLAGDGFRFLALGRTPEGASYGRVGAALRLEIPQDGGASESGVDVLLTTSVADMGLLAVIGAGMEQLMQEIAAASMPPPGGGRAPLGFVPGVQP</sequence>
<protein>
    <submittedName>
        <fullName evidence="1">Uncharacterized protein</fullName>
    </submittedName>
</protein>
<keyword evidence="2" id="KW-1185">Reference proteome</keyword>
<evidence type="ECO:0000313" key="2">
    <source>
        <dbReference type="Proteomes" id="UP001596241"/>
    </source>
</evidence>